<proteinExistence type="predicted"/>
<accession>A0ABW5IZ53</accession>
<dbReference type="Proteomes" id="UP001597468">
    <property type="component" value="Unassembled WGS sequence"/>
</dbReference>
<dbReference type="RefSeq" id="WP_380753153.1">
    <property type="nucleotide sequence ID" value="NZ_JBHULT010000010.1"/>
</dbReference>
<dbReference type="EMBL" id="JBHULT010000010">
    <property type="protein sequence ID" value="MFD2518655.1"/>
    <property type="molecule type" value="Genomic_DNA"/>
</dbReference>
<name>A0ABW5IZ53_9FLAO</name>
<organism evidence="1 2">
    <name type="scientific">Salinimicrobium flavum</name>
    <dbReference type="NCBI Taxonomy" id="1737065"/>
    <lineage>
        <taxon>Bacteria</taxon>
        <taxon>Pseudomonadati</taxon>
        <taxon>Bacteroidota</taxon>
        <taxon>Flavobacteriia</taxon>
        <taxon>Flavobacteriales</taxon>
        <taxon>Flavobacteriaceae</taxon>
        <taxon>Salinimicrobium</taxon>
    </lineage>
</organism>
<sequence length="105" mass="11954">MKAIYKTGLILFIGLLMFPSALDLAHVFSGHKHTICNHYAESHFHQENVDCDLFHFQKTPLPYSELFTYSLLIPEVRAEKSEAIYVFPGSCKKLPYTLRGPPVLA</sequence>
<keyword evidence="2" id="KW-1185">Reference proteome</keyword>
<reference evidence="2" key="1">
    <citation type="journal article" date="2019" name="Int. J. Syst. Evol. Microbiol.">
        <title>The Global Catalogue of Microorganisms (GCM) 10K type strain sequencing project: providing services to taxonomists for standard genome sequencing and annotation.</title>
        <authorList>
            <consortium name="The Broad Institute Genomics Platform"/>
            <consortium name="The Broad Institute Genome Sequencing Center for Infectious Disease"/>
            <person name="Wu L."/>
            <person name="Ma J."/>
        </authorList>
    </citation>
    <scope>NUCLEOTIDE SEQUENCE [LARGE SCALE GENOMIC DNA]</scope>
    <source>
        <strain evidence="2">KCTC 42585</strain>
    </source>
</reference>
<comment type="caution">
    <text evidence="1">The sequence shown here is derived from an EMBL/GenBank/DDBJ whole genome shotgun (WGS) entry which is preliminary data.</text>
</comment>
<gene>
    <name evidence="1" type="ORF">ACFSTG_12165</name>
</gene>
<evidence type="ECO:0000313" key="2">
    <source>
        <dbReference type="Proteomes" id="UP001597468"/>
    </source>
</evidence>
<evidence type="ECO:0000313" key="1">
    <source>
        <dbReference type="EMBL" id="MFD2518655.1"/>
    </source>
</evidence>
<protein>
    <submittedName>
        <fullName evidence="1">Uncharacterized protein</fullName>
    </submittedName>
</protein>